<feature type="chain" id="PRO_5040854160" description="Outer membrane protein beta-barrel domain-containing protein" evidence="1">
    <location>
        <begin position="24"/>
        <end position="224"/>
    </location>
</feature>
<evidence type="ECO:0000256" key="1">
    <source>
        <dbReference type="SAM" id="SignalP"/>
    </source>
</evidence>
<feature type="signal peptide" evidence="1">
    <location>
        <begin position="1"/>
        <end position="23"/>
    </location>
</feature>
<comment type="caution">
    <text evidence="2">The sequence shown here is derived from an EMBL/GenBank/DDBJ whole genome shotgun (WGS) entry which is preliminary data.</text>
</comment>
<keyword evidence="3" id="KW-1185">Reference proteome</keyword>
<dbReference type="AlphaFoldDB" id="A0A9X4S8W7"/>
<dbReference type="NCBIfam" id="TIGR02001">
    <property type="entry name" value="gcw_chp"/>
    <property type="match status" value="1"/>
</dbReference>
<dbReference type="InterPro" id="IPR010239">
    <property type="entry name" value="CHP02001"/>
</dbReference>
<evidence type="ECO:0000313" key="3">
    <source>
        <dbReference type="Proteomes" id="UP001152876"/>
    </source>
</evidence>
<dbReference type="EMBL" id="AOGK01000015">
    <property type="protein sequence ID" value="MDG5976892.1"/>
    <property type="molecule type" value="Genomic_DNA"/>
</dbReference>
<dbReference type="Pfam" id="PF09694">
    <property type="entry name" value="Gcw_chp"/>
    <property type="match status" value="1"/>
</dbReference>
<name>A0A9X4S8W7_9BURK</name>
<sequence length="224" mass="23943">MNNFIRPLAAAVALVCIAAPAAAEGVSYNIGLTSLYKFNGIDQDVRAPKNARPALQGGADYDFGNGLYVGNWNSTGKFGAQGQADLEIDLYGGYRGEFGQGWRYDIGAIRFVYPKDNSWNANEWYVRLGHGIFSAQYGHGFGNGNKTARLALSLAQPLSEKLTLEASVGFRNRHNMDSAKDAHLGLVYDLGSGLMASGRISGAETAKTGPAGKTRLVVGLVKTF</sequence>
<dbReference type="Proteomes" id="UP001152876">
    <property type="component" value="Unassembled WGS sequence"/>
</dbReference>
<protein>
    <recommendedName>
        <fullName evidence="4">Outer membrane protein beta-barrel domain-containing protein</fullName>
    </recommendedName>
</protein>
<organism evidence="2 3">
    <name type="scientific">Hydrogenophaga taeniospiralis CCUG 15921</name>
    <dbReference type="NCBI Taxonomy" id="1281780"/>
    <lineage>
        <taxon>Bacteria</taxon>
        <taxon>Pseudomonadati</taxon>
        <taxon>Pseudomonadota</taxon>
        <taxon>Betaproteobacteria</taxon>
        <taxon>Burkholderiales</taxon>
        <taxon>Comamonadaceae</taxon>
        <taxon>Hydrogenophaga</taxon>
    </lineage>
</organism>
<gene>
    <name evidence="2" type="ORF">H010_16619</name>
</gene>
<evidence type="ECO:0008006" key="4">
    <source>
        <dbReference type="Google" id="ProtNLM"/>
    </source>
</evidence>
<reference evidence="2" key="1">
    <citation type="submission" date="2013-01" db="EMBL/GenBank/DDBJ databases">
        <title>Genome draft of Hydrogenophaga taeniospiralis 2K1.</title>
        <authorList>
            <person name="Gomila M."/>
            <person name="Lalucat J."/>
        </authorList>
    </citation>
    <scope>NUCLEOTIDE SEQUENCE</scope>
    <source>
        <strain evidence="2">CCUG 15921</strain>
    </source>
</reference>
<proteinExistence type="predicted"/>
<accession>A0A9X4S8W7</accession>
<keyword evidence="1" id="KW-0732">Signal</keyword>
<evidence type="ECO:0000313" key="2">
    <source>
        <dbReference type="EMBL" id="MDG5976892.1"/>
    </source>
</evidence>